<proteinExistence type="predicted"/>
<evidence type="ECO:0000313" key="2">
    <source>
        <dbReference type="EMBL" id="KAJ7001594.1"/>
    </source>
</evidence>
<name>A0AAD6R3C4_9ROSI</name>
<evidence type="ECO:0000256" key="1">
    <source>
        <dbReference type="SAM" id="MobiDB-lite"/>
    </source>
</evidence>
<feature type="region of interest" description="Disordered" evidence="1">
    <location>
        <begin position="61"/>
        <end position="81"/>
    </location>
</feature>
<dbReference type="EMBL" id="JAQIZT010000004">
    <property type="protein sequence ID" value="KAJ7001594.1"/>
    <property type="molecule type" value="Genomic_DNA"/>
</dbReference>
<evidence type="ECO:0000313" key="3">
    <source>
        <dbReference type="Proteomes" id="UP001164929"/>
    </source>
</evidence>
<sequence length="96" mass="10962">MENVAVDSIVDSLNFRCRRQAVALHNPPPYVMQMPTNLYKFYLVRIIEPINKQKLVSWPRQGGKQEARGLSNSQKPALVSAQGQNSMLPHLHIFTF</sequence>
<reference evidence="2 3" key="1">
    <citation type="journal article" date="2023" name="Mol. Ecol. Resour.">
        <title>Chromosome-level genome assembly of a triploid poplar Populus alba 'Berolinensis'.</title>
        <authorList>
            <person name="Chen S."/>
            <person name="Yu Y."/>
            <person name="Wang X."/>
            <person name="Wang S."/>
            <person name="Zhang T."/>
            <person name="Zhou Y."/>
            <person name="He R."/>
            <person name="Meng N."/>
            <person name="Wang Y."/>
            <person name="Liu W."/>
            <person name="Liu Z."/>
            <person name="Liu J."/>
            <person name="Guo Q."/>
            <person name="Huang H."/>
            <person name="Sederoff R.R."/>
            <person name="Wang G."/>
            <person name="Qu G."/>
            <person name="Chen S."/>
        </authorList>
    </citation>
    <scope>NUCLEOTIDE SEQUENCE [LARGE SCALE GENOMIC DNA]</scope>
    <source>
        <strain evidence="2">SC-2020</strain>
    </source>
</reference>
<dbReference type="Proteomes" id="UP001164929">
    <property type="component" value="Chromosome 4"/>
</dbReference>
<accession>A0AAD6R3C4</accession>
<comment type="caution">
    <text evidence="2">The sequence shown here is derived from an EMBL/GenBank/DDBJ whole genome shotgun (WGS) entry which is preliminary data.</text>
</comment>
<dbReference type="AlphaFoldDB" id="A0AAD6R3C4"/>
<organism evidence="2 3">
    <name type="scientific">Populus alba x Populus x berolinensis</name>
    <dbReference type="NCBI Taxonomy" id="444605"/>
    <lineage>
        <taxon>Eukaryota</taxon>
        <taxon>Viridiplantae</taxon>
        <taxon>Streptophyta</taxon>
        <taxon>Embryophyta</taxon>
        <taxon>Tracheophyta</taxon>
        <taxon>Spermatophyta</taxon>
        <taxon>Magnoliopsida</taxon>
        <taxon>eudicotyledons</taxon>
        <taxon>Gunneridae</taxon>
        <taxon>Pentapetalae</taxon>
        <taxon>rosids</taxon>
        <taxon>fabids</taxon>
        <taxon>Malpighiales</taxon>
        <taxon>Salicaceae</taxon>
        <taxon>Saliceae</taxon>
        <taxon>Populus</taxon>
    </lineage>
</organism>
<protein>
    <submittedName>
        <fullName evidence="2">Uncharacterized protein</fullName>
    </submittedName>
</protein>
<keyword evidence="3" id="KW-1185">Reference proteome</keyword>
<feature type="compositionally biased region" description="Polar residues" evidence="1">
    <location>
        <begin position="70"/>
        <end position="81"/>
    </location>
</feature>
<gene>
    <name evidence="2" type="ORF">NC653_011873</name>
</gene>